<sequence length="410" mass="44931">MNTTFMNSPRYLFTSESVTEGHPDKLCDQVSDAVLDACLEQDPYSRVACEAATKTGFVLVFGEITTRAQINFDELVRRVVNEIGYDSSEKGFDGTTCAVQVAISKQSGDIAMGVDKALEAKTGSMSEREIEAVGAGDQGMMFGYACNETPTLMPMPIYLAHKLTRRLAEVRKNGTLPWLRPDGKSQVTIEYRFGRPHRVDTVLISTQHAPEISQEEIYQAITRHVIYPVLPPEMVDDQLKIYVNPTGRFVIGGPMGDSGLTGRKIIVDTYGGMGRHGGGAFSGKDPTKVDRSAAYAARWVAKNIVAAGLAERVEIQVAYAIGVARPLSINVETFGTGTIPDEEIAQLINEHFDLRPGAILRDLDLRRPIYRQLAAYGHFGRDDLDLTWERTNKAEALKQAVAAKLATAAD</sequence>
<name>A0A0P6XK59_9CHLR</name>
<dbReference type="GO" id="GO:0005524">
    <property type="term" value="F:ATP binding"/>
    <property type="evidence" value="ECO:0007669"/>
    <property type="project" value="UniProtKB-UniRule"/>
</dbReference>
<comment type="cofactor">
    <cofactor evidence="10">
        <name>K(+)</name>
        <dbReference type="ChEBI" id="CHEBI:29103"/>
    </cofactor>
    <text evidence="10">Binds 1 potassium ion per subunit.</text>
</comment>
<comment type="similarity">
    <text evidence="2 10 12">Belongs to the AdoMet synthase family.</text>
</comment>
<evidence type="ECO:0000256" key="10">
    <source>
        <dbReference type="HAMAP-Rule" id="MF_00086"/>
    </source>
</evidence>
<dbReference type="CDD" id="cd18079">
    <property type="entry name" value="S-AdoMet_synt"/>
    <property type="match status" value="1"/>
</dbReference>
<dbReference type="UniPathway" id="UPA00315">
    <property type="reaction ID" value="UER00080"/>
</dbReference>
<dbReference type="Pfam" id="PF00438">
    <property type="entry name" value="S-AdoMet_synt_N"/>
    <property type="match status" value="1"/>
</dbReference>
<dbReference type="PANTHER" id="PTHR11964">
    <property type="entry name" value="S-ADENOSYLMETHIONINE SYNTHETASE"/>
    <property type="match status" value="1"/>
</dbReference>
<feature type="binding site" evidence="10">
    <location>
        <position position="257"/>
    </location>
    <ligand>
        <name>ATP</name>
        <dbReference type="ChEBI" id="CHEBI:30616"/>
        <note>ligand shared between two neighboring subunits</note>
    </ligand>
</feature>
<reference evidence="16 17" key="1">
    <citation type="submission" date="2015-07" db="EMBL/GenBank/DDBJ databases">
        <title>Draft genome of Bellilinea caldifistulae DSM 17877.</title>
        <authorList>
            <person name="Hemp J."/>
            <person name="Ward L.M."/>
            <person name="Pace L.A."/>
            <person name="Fischer W.W."/>
        </authorList>
    </citation>
    <scope>NUCLEOTIDE SEQUENCE [LARGE SCALE GENOMIC DNA]</scope>
    <source>
        <strain evidence="16 17">GOMI-1</strain>
    </source>
</reference>
<dbReference type="GO" id="GO:0005737">
    <property type="term" value="C:cytoplasm"/>
    <property type="evidence" value="ECO:0007669"/>
    <property type="project" value="UniProtKB-SubCell"/>
</dbReference>
<dbReference type="InterPro" id="IPR022629">
    <property type="entry name" value="S-AdoMet_synt_central"/>
</dbReference>
<dbReference type="Gene3D" id="3.30.300.10">
    <property type="match status" value="3"/>
</dbReference>
<dbReference type="InterPro" id="IPR022636">
    <property type="entry name" value="S-AdoMet_synthetase_sfam"/>
</dbReference>
<evidence type="ECO:0000256" key="1">
    <source>
        <dbReference type="ARBA" id="ARBA00005224"/>
    </source>
</evidence>
<evidence type="ECO:0000256" key="9">
    <source>
        <dbReference type="ARBA" id="ARBA00022958"/>
    </source>
</evidence>
<feature type="binding site" description="in other chain" evidence="10">
    <location>
        <begin position="263"/>
        <end position="264"/>
    </location>
    <ligand>
        <name>ATP</name>
        <dbReference type="ChEBI" id="CHEBI:30616"/>
        <note>ligand shared between two neighboring subunits</note>
    </ligand>
</feature>
<evidence type="ECO:0000256" key="5">
    <source>
        <dbReference type="ARBA" id="ARBA00022723"/>
    </source>
</evidence>
<keyword evidence="9 10" id="KW-0630">Potassium</keyword>
<keyword evidence="4 10" id="KW-0808">Transferase</keyword>
<feature type="region of interest" description="Flexible loop" evidence="10">
    <location>
        <begin position="106"/>
        <end position="116"/>
    </location>
</feature>
<dbReference type="GO" id="GO:0004478">
    <property type="term" value="F:methionine adenosyltransferase activity"/>
    <property type="evidence" value="ECO:0007669"/>
    <property type="project" value="UniProtKB-UniRule"/>
</dbReference>
<dbReference type="FunFam" id="3.30.300.10:FF:000003">
    <property type="entry name" value="S-adenosylmethionine synthase"/>
    <property type="match status" value="1"/>
</dbReference>
<keyword evidence="7 10" id="KW-0067">ATP-binding</keyword>
<dbReference type="NCBIfam" id="TIGR01034">
    <property type="entry name" value="metK"/>
    <property type="match status" value="1"/>
</dbReference>
<evidence type="ECO:0000259" key="13">
    <source>
        <dbReference type="Pfam" id="PF00438"/>
    </source>
</evidence>
<gene>
    <name evidence="10" type="primary">metK</name>
    <name evidence="16" type="ORF">AC812_08690</name>
</gene>
<keyword evidence="10" id="KW-0963">Cytoplasm</keyword>
<dbReference type="Proteomes" id="UP000050514">
    <property type="component" value="Unassembled WGS sequence"/>
</dbReference>
<evidence type="ECO:0000259" key="14">
    <source>
        <dbReference type="Pfam" id="PF02772"/>
    </source>
</evidence>
<evidence type="ECO:0000313" key="16">
    <source>
        <dbReference type="EMBL" id="KPL75356.1"/>
    </source>
</evidence>
<dbReference type="AlphaFoldDB" id="A0A0P6XK59"/>
<organism evidence="16 17">
    <name type="scientific">Bellilinea caldifistulae</name>
    <dbReference type="NCBI Taxonomy" id="360411"/>
    <lineage>
        <taxon>Bacteria</taxon>
        <taxon>Bacillati</taxon>
        <taxon>Chloroflexota</taxon>
        <taxon>Anaerolineae</taxon>
        <taxon>Anaerolineales</taxon>
        <taxon>Anaerolineaceae</taxon>
        <taxon>Bellilinea</taxon>
    </lineage>
</organism>
<feature type="binding site" evidence="10">
    <location>
        <position position="257"/>
    </location>
    <ligand>
        <name>L-methionine</name>
        <dbReference type="ChEBI" id="CHEBI:57844"/>
        <note>ligand shared between two neighboring subunits</note>
    </ligand>
</feature>
<dbReference type="GO" id="GO:0000287">
    <property type="term" value="F:magnesium ion binding"/>
    <property type="evidence" value="ECO:0007669"/>
    <property type="project" value="UniProtKB-UniRule"/>
</dbReference>
<dbReference type="InterPro" id="IPR022630">
    <property type="entry name" value="S-AdoMet_synt_C"/>
</dbReference>
<keyword evidence="5 10" id="KW-0479">Metal-binding</keyword>
<dbReference type="RefSeq" id="WP_061913934.1">
    <property type="nucleotide sequence ID" value="NZ_DF967971.1"/>
</dbReference>
<feature type="domain" description="S-adenosylmethionine synthetase C-terminal" evidence="15">
    <location>
        <begin position="251"/>
        <end position="390"/>
    </location>
</feature>
<dbReference type="GO" id="GO:0006730">
    <property type="term" value="P:one-carbon metabolic process"/>
    <property type="evidence" value="ECO:0007669"/>
    <property type="project" value="UniProtKB-KW"/>
</dbReference>
<evidence type="ECO:0000256" key="4">
    <source>
        <dbReference type="ARBA" id="ARBA00022679"/>
    </source>
</evidence>
<comment type="catalytic activity">
    <reaction evidence="10">
        <text>L-methionine + ATP + H2O = S-adenosyl-L-methionine + phosphate + diphosphate</text>
        <dbReference type="Rhea" id="RHEA:21080"/>
        <dbReference type="ChEBI" id="CHEBI:15377"/>
        <dbReference type="ChEBI" id="CHEBI:30616"/>
        <dbReference type="ChEBI" id="CHEBI:33019"/>
        <dbReference type="ChEBI" id="CHEBI:43474"/>
        <dbReference type="ChEBI" id="CHEBI:57844"/>
        <dbReference type="ChEBI" id="CHEBI:59789"/>
        <dbReference type="EC" id="2.5.1.6"/>
    </reaction>
</comment>
<evidence type="ECO:0000256" key="8">
    <source>
        <dbReference type="ARBA" id="ARBA00022842"/>
    </source>
</evidence>
<feature type="binding site" evidence="10">
    <location>
        <position position="280"/>
    </location>
    <ligand>
        <name>ATP</name>
        <dbReference type="ChEBI" id="CHEBI:30616"/>
        <note>ligand shared between two neighboring subunits</note>
    </ligand>
</feature>
<dbReference type="EC" id="2.5.1.6" evidence="10"/>
<dbReference type="PROSITE" id="PS00376">
    <property type="entry name" value="ADOMET_SYNTHASE_1"/>
    <property type="match status" value="1"/>
</dbReference>
<comment type="pathway">
    <text evidence="1 10">Amino-acid biosynthesis; S-adenosyl-L-methionine biosynthesis; S-adenosyl-L-methionine from L-methionine: step 1/1.</text>
</comment>
<feature type="binding site" evidence="10">
    <location>
        <position position="50"/>
    </location>
    <ligand>
        <name>K(+)</name>
        <dbReference type="ChEBI" id="CHEBI:29103"/>
    </ligand>
</feature>
<feature type="binding site" description="in other chain" evidence="10">
    <location>
        <position position="106"/>
    </location>
    <ligand>
        <name>L-methionine</name>
        <dbReference type="ChEBI" id="CHEBI:57844"/>
        <note>ligand shared between two neighboring subunits</note>
    </ligand>
</feature>
<keyword evidence="3 10" id="KW-0554">One-carbon metabolism</keyword>
<dbReference type="InterPro" id="IPR022628">
    <property type="entry name" value="S-AdoMet_synt_N"/>
</dbReference>
<dbReference type="PROSITE" id="PS00377">
    <property type="entry name" value="ADOMET_SYNTHASE_2"/>
    <property type="match status" value="1"/>
</dbReference>
<dbReference type="InterPro" id="IPR002133">
    <property type="entry name" value="S-AdoMet_synthetase"/>
</dbReference>
<keyword evidence="6 10" id="KW-0547">Nucleotide-binding</keyword>
<dbReference type="EMBL" id="LGHJ01000014">
    <property type="protein sequence ID" value="KPL75356.1"/>
    <property type="molecule type" value="Genomic_DNA"/>
</dbReference>
<dbReference type="InterPro" id="IPR022631">
    <property type="entry name" value="ADOMET_SYNTHASE_CS"/>
</dbReference>
<evidence type="ECO:0000256" key="12">
    <source>
        <dbReference type="RuleBase" id="RU004462"/>
    </source>
</evidence>
<dbReference type="HAMAP" id="MF_00086">
    <property type="entry name" value="S_AdoMet_synth1"/>
    <property type="match status" value="1"/>
</dbReference>
<evidence type="ECO:0000256" key="2">
    <source>
        <dbReference type="ARBA" id="ARBA00009685"/>
    </source>
</evidence>
<evidence type="ECO:0000256" key="7">
    <source>
        <dbReference type="ARBA" id="ARBA00022840"/>
    </source>
</evidence>
<dbReference type="PATRIC" id="fig|360411.5.peg.2896"/>
<dbReference type="SUPFAM" id="SSF55973">
    <property type="entry name" value="S-adenosylmethionine synthetase"/>
    <property type="match status" value="3"/>
</dbReference>
<feature type="binding site" description="in other chain" evidence="10">
    <location>
        <position position="22"/>
    </location>
    <ligand>
        <name>ATP</name>
        <dbReference type="ChEBI" id="CHEBI:30616"/>
        <note>ligand shared between two neighboring subunits</note>
    </ligand>
</feature>
<comment type="subunit">
    <text evidence="10">Homotetramer; dimer of dimers.</text>
</comment>
<keyword evidence="17" id="KW-1185">Reference proteome</keyword>
<feature type="domain" description="S-adenosylmethionine synthetase N-terminal" evidence="13">
    <location>
        <begin position="11"/>
        <end position="107"/>
    </location>
</feature>
<evidence type="ECO:0000256" key="11">
    <source>
        <dbReference type="RuleBase" id="RU000542"/>
    </source>
</evidence>
<proteinExistence type="inferred from homology"/>
<feature type="binding site" description="in other chain" evidence="10">
    <location>
        <begin position="182"/>
        <end position="184"/>
    </location>
    <ligand>
        <name>ATP</name>
        <dbReference type="ChEBI" id="CHEBI:30616"/>
        <note>ligand shared between two neighboring subunits</note>
    </ligand>
</feature>
<feature type="binding site" evidence="10">
    <location>
        <position position="24"/>
    </location>
    <ligand>
        <name>Mg(2+)</name>
        <dbReference type="ChEBI" id="CHEBI:18420"/>
    </ligand>
</feature>
<feature type="binding site" description="in other chain" evidence="10">
    <location>
        <begin position="248"/>
        <end position="249"/>
    </location>
    <ligand>
        <name>ATP</name>
        <dbReference type="ChEBI" id="CHEBI:30616"/>
        <note>ligand shared between two neighboring subunits</note>
    </ligand>
</feature>
<dbReference type="FunFam" id="3.30.300.10:FF:000004">
    <property type="entry name" value="S-adenosylmethionine synthase"/>
    <property type="match status" value="1"/>
</dbReference>
<dbReference type="PIRSF" id="PIRSF000497">
    <property type="entry name" value="MAT"/>
    <property type="match status" value="1"/>
</dbReference>
<feature type="domain" description="S-adenosylmethionine synthetase central" evidence="14">
    <location>
        <begin position="133"/>
        <end position="249"/>
    </location>
</feature>
<comment type="caution">
    <text evidence="16">The sequence shown here is derived from an EMBL/GenBank/DDBJ whole genome shotgun (WGS) entry which is preliminary data.</text>
</comment>
<keyword evidence="8 10" id="KW-0460">Magnesium</keyword>
<comment type="cofactor">
    <cofactor evidence="10">
        <name>Mg(2+)</name>
        <dbReference type="ChEBI" id="CHEBI:18420"/>
    </cofactor>
    <text evidence="10">Binds 2 divalent ions per subunit.</text>
</comment>
<comment type="function">
    <text evidence="10">Catalyzes the formation of S-adenosylmethionine (AdoMet) from methionine and ATP. The overall synthetic reaction is composed of two sequential steps, AdoMet formation and the subsequent tripolyphosphate hydrolysis which occurs prior to release of AdoMet from the enzyme.</text>
</comment>
<accession>A0A0P6XK59</accession>
<dbReference type="Pfam" id="PF02772">
    <property type="entry name" value="S-AdoMet_synt_M"/>
    <property type="match status" value="1"/>
</dbReference>
<feature type="binding site" evidence="10">
    <location>
        <position position="284"/>
    </location>
    <ligand>
        <name>ATP</name>
        <dbReference type="ChEBI" id="CHEBI:30616"/>
        <note>ligand shared between two neighboring subunits</note>
    </ligand>
</feature>
<comment type="subcellular location">
    <subcellularLocation>
        <location evidence="10 11">Cytoplasm</location>
    </subcellularLocation>
</comment>
<feature type="binding site" description="in other chain" evidence="10">
    <location>
        <position position="288"/>
    </location>
    <ligand>
        <name>L-methionine</name>
        <dbReference type="ChEBI" id="CHEBI:57844"/>
        <note>ligand shared between two neighboring subunits</note>
    </ligand>
</feature>
<evidence type="ECO:0000259" key="15">
    <source>
        <dbReference type="Pfam" id="PF02773"/>
    </source>
</evidence>
<evidence type="ECO:0000256" key="6">
    <source>
        <dbReference type="ARBA" id="ARBA00022741"/>
    </source>
</evidence>
<dbReference type="Pfam" id="PF02773">
    <property type="entry name" value="S-AdoMet_synt_C"/>
    <property type="match status" value="1"/>
</dbReference>
<evidence type="ECO:0000313" key="17">
    <source>
        <dbReference type="Proteomes" id="UP000050514"/>
    </source>
</evidence>
<dbReference type="GO" id="GO:0006556">
    <property type="term" value="P:S-adenosylmethionine biosynthetic process"/>
    <property type="evidence" value="ECO:0007669"/>
    <property type="project" value="UniProtKB-UniRule"/>
</dbReference>
<protein>
    <recommendedName>
        <fullName evidence="10">S-adenosylmethionine synthase</fullName>
        <shortName evidence="10">AdoMet synthase</shortName>
        <ecNumber evidence="10">2.5.1.6</ecNumber>
    </recommendedName>
    <alternativeName>
        <fullName evidence="10">MAT</fullName>
    </alternativeName>
    <alternativeName>
        <fullName evidence="10">Methionine adenosyltransferase</fullName>
    </alternativeName>
</protein>
<evidence type="ECO:0000256" key="3">
    <source>
        <dbReference type="ARBA" id="ARBA00022563"/>
    </source>
</evidence>
<dbReference type="STRING" id="360411.AC812_08690"/>
<feature type="binding site" description="in other chain" evidence="10">
    <location>
        <position position="63"/>
    </location>
    <ligand>
        <name>L-methionine</name>
        <dbReference type="ChEBI" id="CHEBI:57844"/>
        <note>ligand shared between two neighboring subunits</note>
    </ligand>
</feature>